<feature type="domain" description="Reverse transcriptase Ty1/copia-type" evidence="2">
    <location>
        <begin position="253"/>
        <end position="297"/>
    </location>
</feature>
<feature type="compositionally biased region" description="Basic and acidic residues" evidence="1">
    <location>
        <begin position="882"/>
        <end position="895"/>
    </location>
</feature>
<protein>
    <recommendedName>
        <fullName evidence="2">Reverse transcriptase Ty1/copia-type domain-containing protein</fullName>
    </recommendedName>
</protein>
<evidence type="ECO:0000256" key="1">
    <source>
        <dbReference type="SAM" id="MobiDB-lite"/>
    </source>
</evidence>
<evidence type="ECO:0000313" key="3">
    <source>
        <dbReference type="EMBL" id="GEU83875.1"/>
    </source>
</evidence>
<feature type="compositionally biased region" description="Pro residues" evidence="1">
    <location>
        <begin position="684"/>
        <end position="698"/>
    </location>
</feature>
<evidence type="ECO:0000259" key="2">
    <source>
        <dbReference type="Pfam" id="PF07727"/>
    </source>
</evidence>
<name>A0A6L2NGT9_TANCI</name>
<organism evidence="3">
    <name type="scientific">Tanacetum cinerariifolium</name>
    <name type="common">Dalmatian daisy</name>
    <name type="synonym">Chrysanthemum cinerariifolium</name>
    <dbReference type="NCBI Taxonomy" id="118510"/>
    <lineage>
        <taxon>Eukaryota</taxon>
        <taxon>Viridiplantae</taxon>
        <taxon>Streptophyta</taxon>
        <taxon>Embryophyta</taxon>
        <taxon>Tracheophyta</taxon>
        <taxon>Spermatophyta</taxon>
        <taxon>Magnoliopsida</taxon>
        <taxon>eudicotyledons</taxon>
        <taxon>Gunneridae</taxon>
        <taxon>Pentapetalae</taxon>
        <taxon>asterids</taxon>
        <taxon>campanulids</taxon>
        <taxon>Asterales</taxon>
        <taxon>Asteraceae</taxon>
        <taxon>Asteroideae</taxon>
        <taxon>Anthemideae</taxon>
        <taxon>Anthemidinae</taxon>
        <taxon>Tanacetum</taxon>
    </lineage>
</organism>
<sequence length="1361" mass="154252">MRPFDCPVTIFNTLDPLGEDNVQQYVLFLVWSSGSKNPQNTDDDAAFRGKNPKFDGEKPESEVHVSTSNSAQPKKHDAKTKREAKGKSPLELSTGYRNLSVEFEDFFDNRINKINAADSLVPVVGQISTNNTNTFKLEDITYSDDGEDVGVEADFTNLETTITVSRIPTTRVHKNHLVTQIIGDLSSATQTRSMTRVAKDQGGLSQINNDDFHTCMFACFLSQEEPKRVHQALKDTSWIETMQEELLQFKMQKVWVLVDLPNGKRAIGTKWVFRNKKGERGIVARNKARLVAQGHTQEEDVKSAFLYETIKEEVYVCQPPGFEDPDYPDKVYKVVKALYGLHQAPRAWYKTLVNYLLENGFQRGKIDQTLFIKSHDKYVADILRKFGLIDGKSASTPIDTEKPLFKDPDGEDVDVHTYRPMIGSLMYLTSSRLDIMFAVCAHACFQVTPKASHLHAVKRIFRYLKGKPHLGLWYPKDLPFNLVAYSDSDYADASEGFDQIIDFLNASSIKYSLTVNPNIYVSCIKQFWSSVLVKKVNHVTRLQALVDIKKVIITEATIRDALRLDDVESIDCLPNEEIFTDLSRMCLVRNVDSSTKFYMYPQFPQLMIRAQVGDLSSHSTKYSSPALTQKVFANMRRVGKGFFGVDTPLFEGMIVAQQDDDVADVGAASVAVDDVPAAVDEPSIPSPSPTTQPPPPSQDLPSTLQVQPTTPPSLIVQPPSPKQQPQPTQSSHNAKISMDLLHTLLETYEDVILKDVAAVAKEVEVEKTAKIEENADVQGRQAESQAQIYQINLEHADKVLSMQDDDATITVSTTPITATTITTAPSAARRRKGVVIRDLEETATPSIIIDSEPKSKDKGKGILKFNSNVAFLEKTKEQMEEEDNKALKRASESQAKKAAKKQKLDEKVEELKNHLQIVPNDEDDVYTKATPLAHKLMKNFDREDLKVLWQLVKERFTSSKPKNFSDEFLLTTLTYMFEKPDVQAQMILLVERIYPLTRFTLDQMLNNVRLEVEEESEVSLELLRFRDYGVAGDDYEGPPILDDDQFEDELEMGDDAFVLIGKEVAPNSEIPKAMFPLLEEFSDVFLDELPDALPPLLYPGEHEELRRQDFVEGLLYHDDSSDDDLVGNSRTNFVYPWGNDEGPIKDELRRANRWFYNADSFVISSEQPPLKDKSMCSNQEKKIRKIDRLARSLLIQGLPNDIYSLIDSNKTVWDALERHMLGSEYGEQDRKATILYEYETFKSTRRIQNQVYVNDAMNSKKKAVVITFDPLALVAKQIKVSKRKEKLIVSLESEGSDDELKKITALLAKAFNQKKFYSKPTNNNLRTSSANKKQEYVKFDDKKEEKRVDEKKRDTVISLIF</sequence>
<dbReference type="Pfam" id="PF07727">
    <property type="entry name" value="RVT_2"/>
    <property type="match status" value="2"/>
</dbReference>
<feature type="region of interest" description="Disordered" evidence="1">
    <location>
        <begin position="882"/>
        <end position="902"/>
    </location>
</feature>
<proteinExistence type="predicted"/>
<dbReference type="PANTHER" id="PTHR11439">
    <property type="entry name" value="GAG-POL-RELATED RETROTRANSPOSON"/>
    <property type="match status" value="1"/>
</dbReference>
<dbReference type="SUPFAM" id="SSF56672">
    <property type="entry name" value="DNA/RNA polymerases"/>
    <property type="match status" value="1"/>
</dbReference>
<dbReference type="InterPro" id="IPR043502">
    <property type="entry name" value="DNA/RNA_pol_sf"/>
</dbReference>
<reference evidence="3" key="1">
    <citation type="journal article" date="2019" name="Sci. Rep.">
        <title>Draft genome of Tanacetum cinerariifolium, the natural source of mosquito coil.</title>
        <authorList>
            <person name="Yamashiro T."/>
            <person name="Shiraishi A."/>
            <person name="Satake H."/>
            <person name="Nakayama K."/>
        </authorList>
    </citation>
    <scope>NUCLEOTIDE SEQUENCE</scope>
</reference>
<feature type="region of interest" description="Disordered" evidence="1">
    <location>
        <begin position="39"/>
        <end position="89"/>
    </location>
</feature>
<dbReference type="PANTHER" id="PTHR11439:SF495">
    <property type="entry name" value="REVERSE TRANSCRIPTASE, RNA-DEPENDENT DNA POLYMERASE-RELATED"/>
    <property type="match status" value="1"/>
</dbReference>
<dbReference type="EMBL" id="BKCJ010008769">
    <property type="protein sequence ID" value="GEU83875.1"/>
    <property type="molecule type" value="Genomic_DNA"/>
</dbReference>
<dbReference type="InterPro" id="IPR013103">
    <property type="entry name" value="RVT_2"/>
</dbReference>
<feature type="compositionally biased region" description="Basic and acidic residues" evidence="1">
    <location>
        <begin position="52"/>
        <end position="63"/>
    </location>
</feature>
<feature type="domain" description="Reverse transcriptase Ty1/copia-type" evidence="2">
    <location>
        <begin position="300"/>
        <end position="375"/>
    </location>
</feature>
<comment type="caution">
    <text evidence="3">The sequence shown here is derived from an EMBL/GenBank/DDBJ whole genome shotgun (WGS) entry which is preliminary data.</text>
</comment>
<feature type="region of interest" description="Disordered" evidence="1">
    <location>
        <begin position="678"/>
        <end position="732"/>
    </location>
</feature>
<accession>A0A6L2NGT9</accession>
<gene>
    <name evidence="3" type="ORF">Tci_055853</name>
</gene>